<dbReference type="PANTHER" id="PTHR28002:SF1">
    <property type="entry name" value="MIOREX COMPLEX COMPONENT 11"/>
    <property type="match status" value="1"/>
</dbReference>
<feature type="transmembrane region" description="Helical" evidence="2">
    <location>
        <begin position="110"/>
        <end position="133"/>
    </location>
</feature>
<accession>A0A1X7R8B9</accession>
<proteinExistence type="predicted"/>
<protein>
    <submittedName>
        <fullName evidence="3">Uncharacterized protein</fullName>
    </submittedName>
</protein>
<dbReference type="STRING" id="1789683.A0A1X7R8B9"/>
<gene>
    <name evidence="3" type="ORF">KASA_0J01903G</name>
</gene>
<feature type="compositionally biased region" description="Basic and acidic residues" evidence="1">
    <location>
        <begin position="50"/>
        <end position="66"/>
    </location>
</feature>
<evidence type="ECO:0000256" key="1">
    <source>
        <dbReference type="SAM" id="MobiDB-lite"/>
    </source>
</evidence>
<dbReference type="Proteomes" id="UP000196158">
    <property type="component" value="Unassembled WGS sequence"/>
</dbReference>
<dbReference type="EMBL" id="FXLY01000009">
    <property type="protein sequence ID" value="SMN21861.1"/>
    <property type="molecule type" value="Genomic_DNA"/>
</dbReference>
<evidence type="ECO:0000313" key="3">
    <source>
        <dbReference type="EMBL" id="SMN21861.1"/>
    </source>
</evidence>
<dbReference type="GO" id="GO:0005739">
    <property type="term" value="C:mitochondrion"/>
    <property type="evidence" value="ECO:0007669"/>
    <property type="project" value="TreeGrafter"/>
</dbReference>
<keyword evidence="4" id="KW-1185">Reference proteome</keyword>
<name>A0A1X7R8B9_9SACH</name>
<evidence type="ECO:0000313" key="4">
    <source>
        <dbReference type="Proteomes" id="UP000196158"/>
    </source>
</evidence>
<reference evidence="3 4" key="1">
    <citation type="submission" date="2017-04" db="EMBL/GenBank/DDBJ databases">
        <authorList>
            <person name="Afonso C.L."/>
            <person name="Miller P.J."/>
            <person name="Scott M.A."/>
            <person name="Spackman E."/>
            <person name="Goraichik I."/>
            <person name="Dimitrov K.M."/>
            <person name="Suarez D.L."/>
            <person name="Swayne D.E."/>
        </authorList>
    </citation>
    <scope>NUCLEOTIDE SEQUENCE [LARGE SCALE GENOMIC DNA]</scope>
</reference>
<dbReference type="OrthoDB" id="5580261at2759"/>
<sequence length="220" mass="25304">MLNLIGKGRSPTIGLRRTTLFLRSTTLVSSSITNVKPVITSYSYVTQSDSRGKPHSEERIPEEKSGTPETYQNEQIKKLIKKSKMLSKLQADPRFSHYFKRITTSGTIPMITSFFILHELTAIIPLFTVWYILYNLNLFENFEFSGELMTKCSNAIEKFVGDKYQDYDKHRLILSGAMSYALVKVMGPVRIILSLWGAPYFCRWLILPFKKLTNLVKSKK</sequence>
<feature type="transmembrane region" description="Helical" evidence="2">
    <location>
        <begin position="189"/>
        <end position="209"/>
    </location>
</feature>
<keyword evidence="2" id="KW-1133">Transmembrane helix</keyword>
<dbReference type="AlphaFoldDB" id="A0A1X7R8B9"/>
<feature type="region of interest" description="Disordered" evidence="1">
    <location>
        <begin position="46"/>
        <end position="72"/>
    </location>
</feature>
<organism evidence="3 4">
    <name type="scientific">Maudiozyma saulgeensis</name>
    <dbReference type="NCBI Taxonomy" id="1789683"/>
    <lineage>
        <taxon>Eukaryota</taxon>
        <taxon>Fungi</taxon>
        <taxon>Dikarya</taxon>
        <taxon>Ascomycota</taxon>
        <taxon>Saccharomycotina</taxon>
        <taxon>Saccharomycetes</taxon>
        <taxon>Saccharomycetales</taxon>
        <taxon>Saccharomycetaceae</taxon>
        <taxon>Maudiozyma</taxon>
    </lineage>
</organism>
<dbReference type="PANTHER" id="PTHR28002">
    <property type="entry name" value="MIOREX COMPLEX COMPONENT 11"/>
    <property type="match status" value="1"/>
</dbReference>
<keyword evidence="2" id="KW-0812">Transmembrane</keyword>
<dbReference type="InterPro" id="IPR018811">
    <property type="entry name" value="MRX11"/>
</dbReference>
<evidence type="ECO:0000256" key="2">
    <source>
        <dbReference type="SAM" id="Phobius"/>
    </source>
</evidence>
<keyword evidence="2" id="KW-0472">Membrane</keyword>
<dbReference type="Pfam" id="PF10306">
    <property type="entry name" value="FLILHELTA"/>
    <property type="match status" value="1"/>
</dbReference>